<feature type="chain" id="PRO_5046729143" evidence="1">
    <location>
        <begin position="21"/>
        <end position="134"/>
    </location>
</feature>
<evidence type="ECO:0000313" key="2">
    <source>
        <dbReference type="EMBL" id="ERJ92675.1"/>
    </source>
</evidence>
<sequence length="134" mass="14933">MKKTAICTTLFVLLTAALFAADTKGVDNSVVYRKLQVYKVYEHSDAYVVMYYTDGIALGQVTLPTEWFKSGQGKGVLNMLPKNFAPYLVLQYTDGTFTRAVLNMPKNKGSSVWQHLKPTVDVSASKQKDTLTLE</sequence>
<feature type="signal peptide" evidence="1">
    <location>
        <begin position="1"/>
        <end position="20"/>
    </location>
</feature>
<organism evidence="2 3">
    <name type="scientific">Treponema lecithinolyticum ATCC 700332</name>
    <dbReference type="NCBI Taxonomy" id="1321815"/>
    <lineage>
        <taxon>Bacteria</taxon>
        <taxon>Pseudomonadati</taxon>
        <taxon>Spirochaetota</taxon>
        <taxon>Spirochaetia</taxon>
        <taxon>Spirochaetales</taxon>
        <taxon>Treponemataceae</taxon>
        <taxon>Treponema</taxon>
    </lineage>
</organism>
<name>A0ABN0NYG5_TRELE</name>
<keyword evidence="3" id="KW-1185">Reference proteome</keyword>
<evidence type="ECO:0000313" key="3">
    <source>
        <dbReference type="Proteomes" id="UP000016649"/>
    </source>
</evidence>
<comment type="caution">
    <text evidence="2">The sequence shown here is derived from an EMBL/GenBank/DDBJ whole genome shotgun (WGS) entry which is preliminary data.</text>
</comment>
<dbReference type="RefSeq" id="WP_021687638.1">
    <property type="nucleotide sequence ID" value="NZ_KI260567.1"/>
</dbReference>
<gene>
    <name evidence="2" type="ORF">HMPREF9193_01434</name>
</gene>
<accession>A0ABN0NYG5</accession>
<dbReference type="Proteomes" id="UP000016649">
    <property type="component" value="Unassembled WGS sequence"/>
</dbReference>
<protein>
    <submittedName>
        <fullName evidence="2">Uncharacterized protein</fullName>
    </submittedName>
</protein>
<reference evidence="2 3" key="1">
    <citation type="submission" date="2013-08" db="EMBL/GenBank/DDBJ databases">
        <authorList>
            <person name="Weinstock G."/>
            <person name="Sodergren E."/>
            <person name="Wylie T."/>
            <person name="Fulton L."/>
            <person name="Fulton R."/>
            <person name="Fronick C."/>
            <person name="O'Laughlin M."/>
            <person name="Godfrey J."/>
            <person name="Miner T."/>
            <person name="Herter B."/>
            <person name="Appelbaum E."/>
            <person name="Cordes M."/>
            <person name="Lek S."/>
            <person name="Wollam A."/>
            <person name="Pepin K.H."/>
            <person name="Palsikar V.B."/>
            <person name="Mitreva M."/>
            <person name="Wilson R.K."/>
        </authorList>
    </citation>
    <scope>NUCLEOTIDE SEQUENCE [LARGE SCALE GENOMIC DNA]</scope>
    <source>
        <strain evidence="2 3">ATCC 700332</strain>
    </source>
</reference>
<keyword evidence="1" id="KW-0732">Signal</keyword>
<evidence type="ECO:0000256" key="1">
    <source>
        <dbReference type="SAM" id="SignalP"/>
    </source>
</evidence>
<dbReference type="EMBL" id="AWVH01000033">
    <property type="protein sequence ID" value="ERJ92675.1"/>
    <property type="molecule type" value="Genomic_DNA"/>
</dbReference>
<proteinExistence type="predicted"/>